<dbReference type="Gene3D" id="1.10.287.130">
    <property type="match status" value="1"/>
</dbReference>
<keyword evidence="7" id="KW-0418">Kinase</keyword>
<evidence type="ECO:0000256" key="4">
    <source>
        <dbReference type="ARBA" id="ARBA00022553"/>
    </source>
</evidence>
<accession>A0A918PNX1</accession>
<feature type="transmembrane region" description="Helical" evidence="11">
    <location>
        <begin position="142"/>
        <end position="165"/>
    </location>
</feature>
<proteinExistence type="predicted"/>
<keyword evidence="8 11" id="KW-1133">Transmembrane helix</keyword>
<dbReference type="InterPro" id="IPR050428">
    <property type="entry name" value="TCS_sensor_his_kinase"/>
</dbReference>
<dbReference type="InterPro" id="IPR003660">
    <property type="entry name" value="HAMP_dom"/>
</dbReference>
<reference evidence="14" key="1">
    <citation type="journal article" date="2014" name="Int. J. Syst. Evol. Microbiol.">
        <title>Complete genome sequence of Corynebacterium casei LMG S-19264T (=DSM 44701T), isolated from a smear-ripened cheese.</title>
        <authorList>
            <consortium name="US DOE Joint Genome Institute (JGI-PGF)"/>
            <person name="Walter F."/>
            <person name="Albersmeier A."/>
            <person name="Kalinowski J."/>
            <person name="Ruckert C."/>
        </authorList>
    </citation>
    <scope>NUCLEOTIDE SEQUENCE</scope>
    <source>
        <strain evidence="14">JCM 4988</strain>
    </source>
</reference>
<dbReference type="EC" id="2.7.13.3" evidence="3"/>
<dbReference type="GO" id="GO:0005886">
    <property type="term" value="C:plasma membrane"/>
    <property type="evidence" value="ECO:0007669"/>
    <property type="project" value="UniProtKB-SubCell"/>
</dbReference>
<dbReference type="Gene3D" id="3.30.565.10">
    <property type="entry name" value="Histidine kinase-like ATPase, C-terminal domain"/>
    <property type="match status" value="1"/>
</dbReference>
<dbReference type="SMART" id="SM00304">
    <property type="entry name" value="HAMP"/>
    <property type="match status" value="1"/>
</dbReference>
<gene>
    <name evidence="14" type="ORF">GCM10010387_07470</name>
</gene>
<dbReference type="PROSITE" id="PS50109">
    <property type="entry name" value="HIS_KIN"/>
    <property type="match status" value="1"/>
</dbReference>
<dbReference type="PANTHER" id="PTHR45436">
    <property type="entry name" value="SENSOR HISTIDINE KINASE YKOH"/>
    <property type="match status" value="1"/>
</dbReference>
<keyword evidence="6 11" id="KW-0812">Transmembrane</keyword>
<evidence type="ECO:0000256" key="10">
    <source>
        <dbReference type="ARBA" id="ARBA00023136"/>
    </source>
</evidence>
<evidence type="ECO:0000313" key="14">
    <source>
        <dbReference type="EMBL" id="GGZ17294.1"/>
    </source>
</evidence>
<dbReference type="SMART" id="SM00388">
    <property type="entry name" value="HisKA"/>
    <property type="match status" value="1"/>
</dbReference>
<evidence type="ECO:0000313" key="15">
    <source>
        <dbReference type="Proteomes" id="UP000630936"/>
    </source>
</evidence>
<dbReference type="InterPro" id="IPR036097">
    <property type="entry name" value="HisK_dim/P_sf"/>
</dbReference>
<dbReference type="SUPFAM" id="SSF47384">
    <property type="entry name" value="Homodimeric domain of signal transducing histidine kinase"/>
    <property type="match status" value="1"/>
</dbReference>
<comment type="catalytic activity">
    <reaction evidence="1">
        <text>ATP + protein L-histidine = ADP + protein N-phospho-L-histidine.</text>
        <dbReference type="EC" id="2.7.13.3"/>
    </reaction>
</comment>
<evidence type="ECO:0000256" key="6">
    <source>
        <dbReference type="ARBA" id="ARBA00022692"/>
    </source>
</evidence>
<feature type="domain" description="HAMP" evidence="13">
    <location>
        <begin position="166"/>
        <end position="219"/>
    </location>
</feature>
<dbReference type="CDD" id="cd00082">
    <property type="entry name" value="HisKA"/>
    <property type="match status" value="1"/>
</dbReference>
<evidence type="ECO:0000259" key="12">
    <source>
        <dbReference type="PROSITE" id="PS50109"/>
    </source>
</evidence>
<dbReference type="PRINTS" id="PR00344">
    <property type="entry name" value="BCTRLSENSOR"/>
</dbReference>
<evidence type="ECO:0000256" key="11">
    <source>
        <dbReference type="SAM" id="Phobius"/>
    </source>
</evidence>
<sequence>MPAPARRRFPLRVRPATVRGRMTLAVAAVLAVALTAGATVLLGTVRGDLWQSARDASQRQADLAVTLMERAGKSGIGDSVEVNGAEVEVVPVSEAASGPSLETRSAERAAEGPKVSSFSADGRYRARSVVDLTAAEDTLRGVLVLVATGVLLIVLLGAALTWVAVGRALAPVEAVRREAAEITANDLHRRLPVPPARDEISRLATTLNNTLDRLDRAVTRLRVFTGDVSHELRGPLTVLRTRLELALARPDGADWPEVAAEALEDTGRLQTLVGDLLLLARLDAHREPHHRQVDLTLLTHDLARRPGITPPADIDALGPAPVLGNAAQLTRLLANLLENARRHAVAAVRVRVTAGGHEVVLEVTDDGPGIPAEDRERVFDRFTRLDDARTRHDGGTGLGLAIARSIATAHGGTLTARAPAASGGGARLVLRLPKAPPQGRPDSM</sequence>
<keyword evidence="5" id="KW-0808">Transferase</keyword>
<dbReference type="Pfam" id="PF02518">
    <property type="entry name" value="HATPase_c"/>
    <property type="match status" value="1"/>
</dbReference>
<evidence type="ECO:0000259" key="13">
    <source>
        <dbReference type="PROSITE" id="PS50885"/>
    </source>
</evidence>
<dbReference type="Gene3D" id="6.10.340.10">
    <property type="match status" value="1"/>
</dbReference>
<comment type="subcellular location">
    <subcellularLocation>
        <location evidence="2">Cell membrane</location>
    </subcellularLocation>
</comment>
<dbReference type="Proteomes" id="UP000630936">
    <property type="component" value="Unassembled WGS sequence"/>
</dbReference>
<feature type="domain" description="Histidine kinase" evidence="12">
    <location>
        <begin position="227"/>
        <end position="436"/>
    </location>
</feature>
<dbReference type="GO" id="GO:0000155">
    <property type="term" value="F:phosphorelay sensor kinase activity"/>
    <property type="evidence" value="ECO:0007669"/>
    <property type="project" value="InterPro"/>
</dbReference>
<name>A0A918PNX1_9ACTN</name>
<dbReference type="PROSITE" id="PS50885">
    <property type="entry name" value="HAMP"/>
    <property type="match status" value="1"/>
</dbReference>
<evidence type="ECO:0000256" key="2">
    <source>
        <dbReference type="ARBA" id="ARBA00004236"/>
    </source>
</evidence>
<dbReference type="SUPFAM" id="SSF158472">
    <property type="entry name" value="HAMP domain-like"/>
    <property type="match status" value="1"/>
</dbReference>
<comment type="caution">
    <text evidence="14">The sequence shown here is derived from an EMBL/GenBank/DDBJ whole genome shotgun (WGS) entry which is preliminary data.</text>
</comment>
<dbReference type="SUPFAM" id="SSF55874">
    <property type="entry name" value="ATPase domain of HSP90 chaperone/DNA topoisomerase II/histidine kinase"/>
    <property type="match status" value="1"/>
</dbReference>
<dbReference type="EMBL" id="BMWG01000001">
    <property type="protein sequence ID" value="GGZ17294.1"/>
    <property type="molecule type" value="Genomic_DNA"/>
</dbReference>
<dbReference type="Pfam" id="PF00672">
    <property type="entry name" value="HAMP"/>
    <property type="match status" value="1"/>
</dbReference>
<keyword evidence="15" id="KW-1185">Reference proteome</keyword>
<evidence type="ECO:0000256" key="5">
    <source>
        <dbReference type="ARBA" id="ARBA00022679"/>
    </source>
</evidence>
<dbReference type="AlphaFoldDB" id="A0A918PNX1"/>
<dbReference type="Pfam" id="PF00512">
    <property type="entry name" value="HisKA"/>
    <property type="match status" value="1"/>
</dbReference>
<protein>
    <recommendedName>
        <fullName evidence="3">histidine kinase</fullName>
        <ecNumber evidence="3">2.7.13.3</ecNumber>
    </recommendedName>
</protein>
<evidence type="ECO:0000256" key="8">
    <source>
        <dbReference type="ARBA" id="ARBA00022989"/>
    </source>
</evidence>
<reference evidence="14" key="2">
    <citation type="submission" date="2020-09" db="EMBL/GenBank/DDBJ databases">
        <authorList>
            <person name="Sun Q."/>
            <person name="Ohkuma M."/>
        </authorList>
    </citation>
    <scope>NUCLEOTIDE SEQUENCE</scope>
    <source>
        <strain evidence="14">JCM 4988</strain>
    </source>
</reference>
<dbReference type="InterPro" id="IPR036890">
    <property type="entry name" value="HATPase_C_sf"/>
</dbReference>
<dbReference type="CDD" id="cd06225">
    <property type="entry name" value="HAMP"/>
    <property type="match status" value="1"/>
</dbReference>
<dbReference type="InterPro" id="IPR003661">
    <property type="entry name" value="HisK_dim/P_dom"/>
</dbReference>
<evidence type="ECO:0000256" key="1">
    <source>
        <dbReference type="ARBA" id="ARBA00000085"/>
    </source>
</evidence>
<dbReference type="InterPro" id="IPR005467">
    <property type="entry name" value="His_kinase_dom"/>
</dbReference>
<dbReference type="SMART" id="SM00387">
    <property type="entry name" value="HATPase_c"/>
    <property type="match status" value="1"/>
</dbReference>
<keyword evidence="4" id="KW-0597">Phosphoprotein</keyword>
<organism evidence="14 15">
    <name type="scientific">Streptomyces inusitatus</name>
    <dbReference type="NCBI Taxonomy" id="68221"/>
    <lineage>
        <taxon>Bacteria</taxon>
        <taxon>Bacillati</taxon>
        <taxon>Actinomycetota</taxon>
        <taxon>Actinomycetes</taxon>
        <taxon>Kitasatosporales</taxon>
        <taxon>Streptomycetaceae</taxon>
        <taxon>Streptomyces</taxon>
    </lineage>
</organism>
<keyword evidence="10 11" id="KW-0472">Membrane</keyword>
<dbReference type="InterPro" id="IPR003594">
    <property type="entry name" value="HATPase_dom"/>
</dbReference>
<evidence type="ECO:0000256" key="7">
    <source>
        <dbReference type="ARBA" id="ARBA00022777"/>
    </source>
</evidence>
<evidence type="ECO:0000256" key="3">
    <source>
        <dbReference type="ARBA" id="ARBA00012438"/>
    </source>
</evidence>
<dbReference type="PANTHER" id="PTHR45436:SF5">
    <property type="entry name" value="SENSOR HISTIDINE KINASE TRCS"/>
    <property type="match status" value="1"/>
</dbReference>
<dbReference type="InterPro" id="IPR004358">
    <property type="entry name" value="Sig_transdc_His_kin-like_C"/>
</dbReference>
<dbReference type="CDD" id="cd00075">
    <property type="entry name" value="HATPase"/>
    <property type="match status" value="1"/>
</dbReference>
<keyword evidence="9" id="KW-0902">Two-component regulatory system</keyword>
<evidence type="ECO:0000256" key="9">
    <source>
        <dbReference type="ARBA" id="ARBA00023012"/>
    </source>
</evidence>